<feature type="compositionally biased region" description="Basic residues" evidence="1">
    <location>
        <begin position="982"/>
        <end position="996"/>
    </location>
</feature>
<feature type="compositionally biased region" description="Polar residues" evidence="1">
    <location>
        <begin position="445"/>
        <end position="461"/>
    </location>
</feature>
<feature type="compositionally biased region" description="Basic and acidic residues" evidence="1">
    <location>
        <begin position="498"/>
        <end position="512"/>
    </location>
</feature>
<keyword evidence="3" id="KW-1185">Reference proteome</keyword>
<evidence type="ECO:0000313" key="2">
    <source>
        <dbReference type="EMBL" id="CAD2216325.1"/>
    </source>
</evidence>
<reference evidence="2 3" key="1">
    <citation type="submission" date="2020-08" db="EMBL/GenBank/DDBJ databases">
        <authorList>
            <person name="Newling K."/>
            <person name="Davey J."/>
            <person name="Forrester S."/>
        </authorList>
    </citation>
    <scope>NUCLEOTIDE SEQUENCE [LARGE SCALE GENOMIC DNA]</scope>
    <source>
        <strain evidence="3">Crithidia deanei Carvalho (ATCC PRA-265)</strain>
    </source>
</reference>
<feature type="compositionally biased region" description="Polar residues" evidence="1">
    <location>
        <begin position="17"/>
        <end position="33"/>
    </location>
</feature>
<evidence type="ECO:0000313" key="3">
    <source>
        <dbReference type="Proteomes" id="UP000515908"/>
    </source>
</evidence>
<proteinExistence type="predicted"/>
<feature type="region of interest" description="Disordered" evidence="1">
    <location>
        <begin position="244"/>
        <end position="328"/>
    </location>
</feature>
<dbReference type="EMBL" id="LR877150">
    <property type="protein sequence ID" value="CAD2216325.1"/>
    <property type="molecule type" value="Genomic_DNA"/>
</dbReference>
<dbReference type="VEuPathDB" id="TriTrypDB:ADEAN_000378700"/>
<feature type="compositionally biased region" description="Polar residues" evidence="1">
    <location>
        <begin position="947"/>
        <end position="960"/>
    </location>
</feature>
<feature type="compositionally biased region" description="Basic and acidic residues" evidence="1">
    <location>
        <begin position="376"/>
        <end position="389"/>
    </location>
</feature>
<feature type="region of interest" description="Disordered" evidence="1">
    <location>
        <begin position="1"/>
        <end position="176"/>
    </location>
</feature>
<gene>
    <name evidence="2" type="ORF">ADEAN_000378700</name>
</gene>
<feature type="compositionally biased region" description="Polar residues" evidence="1">
    <location>
        <begin position="303"/>
        <end position="319"/>
    </location>
</feature>
<feature type="compositionally biased region" description="Basic and acidic residues" evidence="1">
    <location>
        <begin position="576"/>
        <end position="594"/>
    </location>
</feature>
<organism evidence="2 3">
    <name type="scientific">Angomonas deanei</name>
    <dbReference type="NCBI Taxonomy" id="59799"/>
    <lineage>
        <taxon>Eukaryota</taxon>
        <taxon>Discoba</taxon>
        <taxon>Euglenozoa</taxon>
        <taxon>Kinetoplastea</taxon>
        <taxon>Metakinetoplastina</taxon>
        <taxon>Trypanosomatida</taxon>
        <taxon>Trypanosomatidae</taxon>
        <taxon>Strigomonadinae</taxon>
        <taxon>Angomonas</taxon>
    </lineage>
</organism>
<dbReference type="Proteomes" id="UP000515908">
    <property type="component" value="Chromosome 06"/>
</dbReference>
<feature type="region of interest" description="Disordered" evidence="1">
    <location>
        <begin position="897"/>
        <end position="996"/>
    </location>
</feature>
<feature type="compositionally biased region" description="Low complexity" evidence="1">
    <location>
        <begin position="650"/>
        <end position="664"/>
    </location>
</feature>
<feature type="compositionally biased region" description="Polar residues" evidence="1">
    <location>
        <begin position="407"/>
        <end position="419"/>
    </location>
</feature>
<feature type="compositionally biased region" description="Low complexity" evidence="1">
    <location>
        <begin position="41"/>
        <end position="55"/>
    </location>
</feature>
<dbReference type="AlphaFoldDB" id="A0A7G2CA54"/>
<feature type="compositionally biased region" description="Basic and acidic residues" evidence="1">
    <location>
        <begin position="164"/>
        <end position="176"/>
    </location>
</feature>
<feature type="region of interest" description="Disordered" evidence="1">
    <location>
        <begin position="349"/>
        <end position="681"/>
    </location>
</feature>
<name>A0A7G2CA54_9TRYP</name>
<feature type="compositionally biased region" description="Basic residues" evidence="1">
    <location>
        <begin position="903"/>
        <end position="914"/>
    </location>
</feature>
<evidence type="ECO:0000256" key="1">
    <source>
        <dbReference type="SAM" id="MobiDB-lite"/>
    </source>
</evidence>
<feature type="compositionally biased region" description="Basic and acidic residues" evidence="1">
    <location>
        <begin position="608"/>
        <end position="621"/>
    </location>
</feature>
<accession>A0A7G2CA54</accession>
<sequence length="996" mass="107727">MTFSSSYRPSPKPSVLSRKTSTSPAPRSVNTPLERQRSNRSSAPKATSKTTSISPVPKRRVKPSFTAPTTAGKTDVPVEIYVPQQRKGSDSSSEEDNTPVKRRGALVESFRERTSPEAVGHAHTLPLPPPREPSRASEELEETEDKPVQSTPAKEEVVVPVETSETKSKYEEEFTKPRFSVRTPSAIIDLFASSTPKRSFGDSTEFVTPLPVSRITLTPTVATAEALKASSQSPTPTVDNVVESMSASAEKRCCRRPSPPASSGVSLKRTRTPSPGLGESTVKRPCGCSRSRSLLEDGVITKRSPSSQREANQTSNLSASCKACTPSPSLTPVHVITSVEVAVTPKREAVLTPDRGASLSPAPTEKEIAQSVLSSAERKRCARPSREPEAVPLVEQTETLAKEASPCPSQNQLLDSLRNSAKKPRAENVSRGSQEHTPSPAYSPAPTQEQLHSSCMASANKRNIRKSHSGEGSAPALSVPPALRGFSPSPAENQAELVKCEDRSCAQERIDSKGPQSAPPQESSPLPQSDPVGPSTANQERSNAQERPAQSERLSEIGSPSVCANDAHPNNSSIKEYQDRCNAMERPAPSERLSEIGSPSVCANDARPNSDMKGHQDRSNAMERAASNSQKYSGFHSFSPAPTERRLETTETVPPTETVKPVAPSANPHHESPAIGESQQSSKVFYDCVSAGETPRLPSMPKQFSELEKFRDSFQPKVDTSSADQRKSAVIVSDTSELCVAQPVQQLHVPVTAVTPKREEFPSPVPNGAKLSPLPLPVPLSSQVPSYKIMKETPAPVAVQPEVNNTCNESEILVTQTPSTGKKSGRRSQLEDLLDMLPADIAEEVRCSEQLVTDSPNRASFASDVSSISERVSRRSRSTFFDMSSYSKYLDEMNKASYESVKGNKKRKNKKRNRTPSAPVPPKTAKPVKKAKAEVIPVQTAKRNTKEASTLVSTAPSSEVESILFKNEKKTPSLKATNNAKGGKKRKLPAKFNRKK</sequence>
<protein>
    <submittedName>
        <fullName evidence="2">Uncharacterized protein</fullName>
    </submittedName>
</protein>